<accession>A0A8B6BMU2</accession>
<name>A0A8B6BMU2_MYTGA</name>
<organism evidence="3 4">
    <name type="scientific">Mytilus galloprovincialis</name>
    <name type="common">Mediterranean mussel</name>
    <dbReference type="NCBI Taxonomy" id="29158"/>
    <lineage>
        <taxon>Eukaryota</taxon>
        <taxon>Metazoa</taxon>
        <taxon>Spiralia</taxon>
        <taxon>Lophotrochozoa</taxon>
        <taxon>Mollusca</taxon>
        <taxon>Bivalvia</taxon>
        <taxon>Autobranchia</taxon>
        <taxon>Pteriomorphia</taxon>
        <taxon>Mytilida</taxon>
        <taxon>Mytiloidea</taxon>
        <taxon>Mytilidae</taxon>
        <taxon>Mytilinae</taxon>
        <taxon>Mytilus</taxon>
    </lineage>
</organism>
<evidence type="ECO:0000313" key="3">
    <source>
        <dbReference type="EMBL" id="VDH92631.1"/>
    </source>
</evidence>
<proteinExistence type="predicted"/>
<feature type="signal peptide" evidence="2">
    <location>
        <begin position="1"/>
        <end position="22"/>
    </location>
</feature>
<reference evidence="3" key="1">
    <citation type="submission" date="2018-11" db="EMBL/GenBank/DDBJ databases">
        <authorList>
            <person name="Alioto T."/>
            <person name="Alioto T."/>
        </authorList>
    </citation>
    <scope>NUCLEOTIDE SEQUENCE</scope>
</reference>
<dbReference type="Gene3D" id="1.10.533.10">
    <property type="entry name" value="Death Domain, Fas"/>
    <property type="match status" value="1"/>
</dbReference>
<gene>
    <name evidence="3" type="ORF">MGAL_10B020180</name>
</gene>
<feature type="chain" id="PRO_5032901475" evidence="2">
    <location>
        <begin position="23"/>
        <end position="805"/>
    </location>
</feature>
<keyword evidence="1" id="KW-0472">Membrane</keyword>
<evidence type="ECO:0000256" key="2">
    <source>
        <dbReference type="SAM" id="SignalP"/>
    </source>
</evidence>
<feature type="transmembrane region" description="Helical" evidence="1">
    <location>
        <begin position="224"/>
        <end position="243"/>
    </location>
</feature>
<dbReference type="AlphaFoldDB" id="A0A8B6BMU2"/>
<dbReference type="Proteomes" id="UP000596742">
    <property type="component" value="Unassembled WGS sequence"/>
</dbReference>
<dbReference type="OrthoDB" id="6090450at2759"/>
<evidence type="ECO:0000256" key="1">
    <source>
        <dbReference type="SAM" id="Phobius"/>
    </source>
</evidence>
<sequence>MYSEINILQLFFLFLLLNYNTAYELSCPTSSHWTSRAEGLCTIRLAFRYYCLWDTNNKSYTESCSEKPDVAPKGRKYIVEGLPTFVPCSLERYQPITFYRNTSSHCILLKSLCAEKGQTLSGQGSAENDVRCRCDYKQGYDYVIKPKDICSCNPTQEDCSCYLKQCKNNEYLSSDYQCLLKDSFPVKFQCGQINELREENNTTFLSKDMLTDSAMRTATNGQTGGIVLIVIIALFIGVAKIIYHRFRVRVIYNGISLERKIIGNWRALKETINPDVMLGSLVKEGMIQTDRNNDFKMKSANSQKNHYLICLLQKCSDPSSVNKCIGILRMQGYSTIKVLKRSVINQIWRKRNLEKCRQQLAKCIPSLHEFFNPDQVVDYFFEQFIFNVKDFKDVLNCEDSRTMTQCFMEKVGKSLHKGSFECLLKVLKDNKFDILLEELKTDLVPAIGCYCEDGRIFSQCKVPEDNYEVHMTLSSTNLNDKIEFELRDSSCDCLVWLVKTFAIYPITSFVSGSATFRSLSDTTLKSLKEGSQSGCWSYFLETLFNIDYLRNSEDNGNDIIEMNIFLNGVHIECDRESLTGQNQTEDESINVFTANKHFLESHIDVNELLKAFKEQEQYIFQDCDDIPEIDKKAEMFVVLLGRNSNLTCKFIRILKKQREKNKKILDRLNTFQRVFNSNTDNLLDNIIYYFPELVCISDDFDTFRNYFVEGNILCTELDSILEQRHENNRHNMVAFLIEILKSRRRNVMLSLVDSLFMYEHNILAERLLQRREHIIEVSDSNILTESMCSKNDLLFSGKFKVCFVD</sequence>
<keyword evidence="1" id="KW-0812">Transmembrane</keyword>
<comment type="caution">
    <text evidence="3">The sequence shown here is derived from an EMBL/GenBank/DDBJ whole genome shotgun (WGS) entry which is preliminary data.</text>
</comment>
<keyword evidence="4" id="KW-1185">Reference proteome</keyword>
<keyword evidence="2" id="KW-0732">Signal</keyword>
<dbReference type="EMBL" id="UYJE01000355">
    <property type="protein sequence ID" value="VDH92631.1"/>
    <property type="molecule type" value="Genomic_DNA"/>
</dbReference>
<dbReference type="InterPro" id="IPR011029">
    <property type="entry name" value="DEATH-like_dom_sf"/>
</dbReference>
<evidence type="ECO:0000313" key="4">
    <source>
        <dbReference type="Proteomes" id="UP000596742"/>
    </source>
</evidence>
<protein>
    <submittedName>
        <fullName evidence="3">Uncharacterized protein</fullName>
    </submittedName>
</protein>
<keyword evidence="1" id="KW-1133">Transmembrane helix</keyword>